<evidence type="ECO:0000256" key="6">
    <source>
        <dbReference type="ARBA" id="ARBA00034303"/>
    </source>
</evidence>
<dbReference type="InterPro" id="IPR008547">
    <property type="entry name" value="DUF829_TMEM53"/>
</dbReference>
<evidence type="ECO:0000256" key="5">
    <source>
        <dbReference type="ARBA" id="ARBA00023242"/>
    </source>
</evidence>
<keyword evidence="4 7" id="KW-0472">Membrane</keyword>
<dbReference type="PANTHER" id="PTHR12265">
    <property type="entry name" value="TRANSMEMBRANE PROTEIN 53"/>
    <property type="match status" value="1"/>
</dbReference>
<keyword evidence="2 7" id="KW-0812">Transmembrane</keyword>
<name>A0A4Y7TBW8_COPMI</name>
<dbReference type="EMBL" id="QPFP01000018">
    <property type="protein sequence ID" value="TEB31491.1"/>
    <property type="molecule type" value="Genomic_DNA"/>
</dbReference>
<evidence type="ECO:0000256" key="2">
    <source>
        <dbReference type="ARBA" id="ARBA00022692"/>
    </source>
</evidence>
<dbReference type="Proteomes" id="UP000298030">
    <property type="component" value="Unassembled WGS sequence"/>
</dbReference>
<keyword evidence="5" id="KW-0539">Nucleus</keyword>
<evidence type="ECO:0000256" key="4">
    <source>
        <dbReference type="ARBA" id="ARBA00023136"/>
    </source>
</evidence>
<dbReference type="Pfam" id="PF05705">
    <property type="entry name" value="DUF829"/>
    <property type="match status" value="1"/>
</dbReference>
<dbReference type="SUPFAM" id="SSF53474">
    <property type="entry name" value="alpha/beta-Hydrolases"/>
    <property type="match status" value="1"/>
</dbReference>
<evidence type="ECO:0000313" key="9">
    <source>
        <dbReference type="Proteomes" id="UP000298030"/>
    </source>
</evidence>
<dbReference type="GO" id="GO:0005640">
    <property type="term" value="C:nuclear outer membrane"/>
    <property type="evidence" value="ECO:0007669"/>
    <property type="project" value="UniProtKB-SubCell"/>
</dbReference>
<protein>
    <recommendedName>
        <fullName evidence="10">DUF829-domain-containing protein</fullName>
    </recommendedName>
</protein>
<proteinExistence type="inferred from homology"/>
<accession>A0A4Y7TBW8</accession>
<dbReference type="OrthoDB" id="77878at2759"/>
<comment type="subcellular location">
    <subcellularLocation>
        <location evidence="6">Nucleus outer membrane</location>
        <topology evidence="6">Single-pass membrane protein</topology>
    </subcellularLocation>
</comment>
<reference evidence="8 9" key="1">
    <citation type="journal article" date="2019" name="Nat. Ecol. Evol.">
        <title>Megaphylogeny resolves global patterns of mushroom evolution.</title>
        <authorList>
            <person name="Varga T."/>
            <person name="Krizsan K."/>
            <person name="Foldi C."/>
            <person name="Dima B."/>
            <person name="Sanchez-Garcia M."/>
            <person name="Sanchez-Ramirez S."/>
            <person name="Szollosi G.J."/>
            <person name="Szarkandi J.G."/>
            <person name="Papp V."/>
            <person name="Albert L."/>
            <person name="Andreopoulos W."/>
            <person name="Angelini C."/>
            <person name="Antonin V."/>
            <person name="Barry K.W."/>
            <person name="Bougher N.L."/>
            <person name="Buchanan P."/>
            <person name="Buyck B."/>
            <person name="Bense V."/>
            <person name="Catcheside P."/>
            <person name="Chovatia M."/>
            <person name="Cooper J."/>
            <person name="Damon W."/>
            <person name="Desjardin D."/>
            <person name="Finy P."/>
            <person name="Geml J."/>
            <person name="Haridas S."/>
            <person name="Hughes K."/>
            <person name="Justo A."/>
            <person name="Karasinski D."/>
            <person name="Kautmanova I."/>
            <person name="Kiss B."/>
            <person name="Kocsube S."/>
            <person name="Kotiranta H."/>
            <person name="LaButti K.M."/>
            <person name="Lechner B.E."/>
            <person name="Liimatainen K."/>
            <person name="Lipzen A."/>
            <person name="Lukacs Z."/>
            <person name="Mihaltcheva S."/>
            <person name="Morgado L.N."/>
            <person name="Niskanen T."/>
            <person name="Noordeloos M.E."/>
            <person name="Ohm R.A."/>
            <person name="Ortiz-Santana B."/>
            <person name="Ovrebo C."/>
            <person name="Racz N."/>
            <person name="Riley R."/>
            <person name="Savchenko A."/>
            <person name="Shiryaev A."/>
            <person name="Soop K."/>
            <person name="Spirin V."/>
            <person name="Szebenyi C."/>
            <person name="Tomsovsky M."/>
            <person name="Tulloss R.E."/>
            <person name="Uehling J."/>
            <person name="Grigoriev I.V."/>
            <person name="Vagvolgyi C."/>
            <person name="Papp T."/>
            <person name="Martin F.M."/>
            <person name="Miettinen O."/>
            <person name="Hibbett D.S."/>
            <person name="Nagy L.G."/>
        </authorList>
    </citation>
    <scope>NUCLEOTIDE SEQUENCE [LARGE SCALE GENOMIC DNA]</scope>
    <source>
        <strain evidence="8 9">FP101781</strain>
    </source>
</reference>
<dbReference type="PANTHER" id="PTHR12265:SF30">
    <property type="entry name" value="TRANSMEMBRANE PROTEIN 53"/>
    <property type="match status" value="1"/>
</dbReference>
<evidence type="ECO:0000256" key="1">
    <source>
        <dbReference type="ARBA" id="ARBA00007387"/>
    </source>
</evidence>
<comment type="similarity">
    <text evidence="1">Belongs to the TMEM53 family.</text>
</comment>
<dbReference type="STRING" id="71717.A0A4Y7TBW8"/>
<comment type="caution">
    <text evidence="8">The sequence shown here is derived from an EMBL/GenBank/DDBJ whole genome shotgun (WGS) entry which is preliminary data.</text>
</comment>
<keyword evidence="9" id="KW-1185">Reference proteome</keyword>
<dbReference type="AlphaFoldDB" id="A0A4Y7TBW8"/>
<sequence length="306" mass="33862">MAGSHLDTNMTRIGDCVYLQKPGGTGGSVPSGDQPDLILIFGWMGAKLPHLLKYSKAYDEIYPGATKILVRAPPSVFFSPEGRKRANLAPAVEALEALGYVPTADKRKQRYREPLEPLLPGKLSPRVLVHAFSNGGCWQLSILSRILQERFKGVEAEPAASAVILDSCPSNGGTKETQKAFTTAIRNPILKRIAAIVITLLLYFGWIMTKLGSTPPLEVTKKILNQPKLLPWFTKATARLYIYSKTDELMPPGDVEGHAELAKRNGLQVRLEKYDESPHVAHARTDPVRYWNAVKQLWEDALKTAH</sequence>
<organism evidence="8 9">
    <name type="scientific">Coprinellus micaceus</name>
    <name type="common">Glistening ink-cap mushroom</name>
    <name type="synonym">Coprinus micaceus</name>
    <dbReference type="NCBI Taxonomy" id="71717"/>
    <lineage>
        <taxon>Eukaryota</taxon>
        <taxon>Fungi</taxon>
        <taxon>Dikarya</taxon>
        <taxon>Basidiomycota</taxon>
        <taxon>Agaricomycotina</taxon>
        <taxon>Agaricomycetes</taxon>
        <taxon>Agaricomycetidae</taxon>
        <taxon>Agaricales</taxon>
        <taxon>Agaricineae</taxon>
        <taxon>Psathyrellaceae</taxon>
        <taxon>Coprinellus</taxon>
    </lineage>
</organism>
<evidence type="ECO:0000256" key="3">
    <source>
        <dbReference type="ARBA" id="ARBA00022989"/>
    </source>
</evidence>
<evidence type="ECO:0000256" key="7">
    <source>
        <dbReference type="SAM" id="Phobius"/>
    </source>
</evidence>
<evidence type="ECO:0008006" key="10">
    <source>
        <dbReference type="Google" id="ProtNLM"/>
    </source>
</evidence>
<evidence type="ECO:0000313" key="8">
    <source>
        <dbReference type="EMBL" id="TEB31491.1"/>
    </source>
</evidence>
<keyword evidence="3 7" id="KW-1133">Transmembrane helix</keyword>
<gene>
    <name evidence="8" type="ORF">FA13DRAFT_330551</name>
</gene>
<dbReference type="InterPro" id="IPR029058">
    <property type="entry name" value="AB_hydrolase_fold"/>
</dbReference>
<feature type="transmembrane region" description="Helical" evidence="7">
    <location>
        <begin position="189"/>
        <end position="208"/>
    </location>
</feature>